<keyword evidence="1" id="KW-0328">Glycosyltransferase</keyword>
<dbReference type="GO" id="GO:0046782">
    <property type="term" value="P:regulation of viral transcription"/>
    <property type="evidence" value="ECO:0007669"/>
    <property type="project" value="UniProtKB-UniRule"/>
</dbReference>
<dbReference type="GO" id="GO:0044423">
    <property type="term" value="C:virion component"/>
    <property type="evidence" value="ECO:0007669"/>
    <property type="project" value="UniProtKB-UniRule"/>
</dbReference>
<sequence length="695" mass="77702">MFDLLTETQLNEIFDADTPGVVYPVENLTPNAKVPQMLHMKVPGTNDLIIRLTHLDTIGTRVKAVQPNDKTVQVFLMSLSDKGNITDFRGGLGTDPVGAINTMFATVMDISKKYHFESVLFRFTRTKMKGKSEQAKRVLSRLIKQRSGGRYTTLEEVTRSESKKFDFALAIKKNSDLLDDIASSAKGYQKVETKAGITYINDNTGNQVTKAEVVADVLISQSAKITDQQIAAKSKISRRAAFDAMYNVGTEFSAKRNEANETTFQELKNTVPITPATRPESIVFRHIANKIKYKSYADSLRNWNPKEVKYGPGNLNAETFLSMMKDVFKTTPASTFKLFQEHVDAFADIVEQTDPRDTNATVVKIANYFSSGRFAELDFDDRQTLIKGAVYTFIHYISNDIREAYSDYTIGEISAETKYTDEDIKAIQSYTGNRYVEMNDFLTGSRPNISPATLAEIKTLDNIFVNKGDTLPKGTKVYRGMSMKVPQLKTVVESKIMYFANIVSTSLLPVIYNGAFAAVHPTIDNASTDITNLDTIEDVLGSKLYTPDDAYDYKRHGEIGKTISLGMVISGVDKINCIVPGNVSSYSHECEVMLPRGTAMRIIKFMAPPEDSDGWAATGLMYLDIIEPDQLTESMEFIDGDKFLAEGVLEPISFSNMFNTRHKILTESLTPDNEMSKDLLLSCINMNQVPDRFMR</sequence>
<dbReference type="PROSITE" id="PS51996">
    <property type="entry name" value="TR_MART"/>
    <property type="match status" value="1"/>
</dbReference>
<dbReference type="EC" id="2.4.2.31" evidence="1"/>
<keyword evidence="1" id="KW-0520">NAD</keyword>
<gene>
    <name evidence="3" type="ORF">Henu6_gp20</name>
</gene>
<protein>
    <recommendedName>
        <fullName evidence="1">NAD(+)--arginine ADP-ribosyltransferase</fullName>
        <ecNumber evidence="1">2.4.2.31</ecNumber>
    </recommendedName>
</protein>
<dbReference type="GO" id="GO:0005576">
    <property type="term" value="C:extracellular region"/>
    <property type="evidence" value="ECO:0007669"/>
    <property type="project" value="InterPro"/>
</dbReference>
<keyword evidence="1" id="KW-0946">Virion</keyword>
<dbReference type="Proteomes" id="UP000289169">
    <property type="component" value="Segment"/>
</dbReference>
<dbReference type="GO" id="GO:0016779">
    <property type="term" value="F:nucleotidyltransferase activity"/>
    <property type="evidence" value="ECO:0007669"/>
    <property type="project" value="UniProtKB-KW"/>
</dbReference>
<comment type="caution">
    <text evidence="1">Lacks conserved residue(s) required for the propagation of feature annotation.</text>
</comment>
<dbReference type="SUPFAM" id="SSF56399">
    <property type="entry name" value="ADP-ribosylation"/>
    <property type="match status" value="1"/>
</dbReference>
<accession>A0A410T5K7</accession>
<organism evidence="3 4">
    <name type="scientific">Acinetobacter phage Henu6</name>
    <dbReference type="NCBI Taxonomy" id="2500136"/>
    <lineage>
        <taxon>Viruses</taxon>
        <taxon>Duplodnaviria</taxon>
        <taxon>Heunggongvirae</taxon>
        <taxon>Uroviricota</taxon>
        <taxon>Caudoviricetes</taxon>
        <taxon>Pantevenvirales</taxon>
        <taxon>Straboviridae</taxon>
        <taxon>Twarogvirinae</taxon>
        <taxon>Zedzedvirus</taxon>
        <taxon>Zedzedvirus zz1</taxon>
    </lineage>
</organism>
<dbReference type="Pfam" id="PF03496">
    <property type="entry name" value="ADPrib_exo_Tox"/>
    <property type="match status" value="1"/>
</dbReference>
<dbReference type="InterPro" id="IPR016225">
    <property type="entry name" value="Phage_T4_Alt-like"/>
</dbReference>
<dbReference type="EMBL" id="MK240351">
    <property type="protein sequence ID" value="QAU03873.1"/>
    <property type="molecule type" value="Genomic_DNA"/>
</dbReference>
<reference evidence="3 4" key="1">
    <citation type="submission" date="2018-11" db="EMBL/GenBank/DDBJ databases">
        <authorList>
            <person name="Teng T."/>
        </authorList>
    </citation>
    <scope>NUCLEOTIDE SEQUENCE [LARGE SCALE GENOMIC DNA]</scope>
</reference>
<dbReference type="InterPro" id="IPR003540">
    <property type="entry name" value="ADP-ribosyltransferase"/>
</dbReference>
<dbReference type="GO" id="GO:0106274">
    <property type="term" value="F:NAD+-protein-arginine ADP-ribosyltransferase activity"/>
    <property type="evidence" value="ECO:0007669"/>
    <property type="project" value="UniProtKB-UniRule"/>
</dbReference>
<evidence type="ECO:0000313" key="4">
    <source>
        <dbReference type="Proteomes" id="UP000289169"/>
    </source>
</evidence>
<evidence type="ECO:0000256" key="1">
    <source>
        <dbReference type="HAMAP-Rule" id="MF_04139"/>
    </source>
</evidence>
<comment type="similarity">
    <text evidence="1">Belongs to the Tevenvirinae NAD(+)--arginine ADP-ribosyltransferase family.</text>
</comment>
<dbReference type="HAMAP" id="MF_04139">
    <property type="entry name" value="ALT_T4"/>
    <property type="match status" value="1"/>
</dbReference>
<comment type="subcellular location">
    <subcellularLocation>
        <location evidence="1">Virion</location>
    </subcellularLocation>
    <text evidence="1">About 25-50 copies per virion. This protein is injected into the bacterial cell along with the viral DNA.</text>
</comment>
<name>A0A410T5K7_9CAUD</name>
<feature type="active site" evidence="1">
    <location>
        <position position="591"/>
    </location>
</feature>
<feature type="chain" id="PRO_5042302311" description="NAD(+)--arginine ADP-ribosyltransferase" evidence="1">
    <location>
        <begin position="1"/>
        <end position="695"/>
    </location>
</feature>
<comment type="catalytic activity">
    <reaction evidence="1">
        <text>L-arginyl-[protein] + NAD(+) = N(omega)-(ADP-D-ribosyl)-L-arginyl-[protein] + nicotinamide + H(+)</text>
        <dbReference type="Rhea" id="RHEA:19149"/>
        <dbReference type="Rhea" id="RHEA-COMP:10532"/>
        <dbReference type="Rhea" id="RHEA-COMP:15087"/>
        <dbReference type="ChEBI" id="CHEBI:15378"/>
        <dbReference type="ChEBI" id="CHEBI:17154"/>
        <dbReference type="ChEBI" id="CHEBI:29965"/>
        <dbReference type="ChEBI" id="CHEBI:57540"/>
        <dbReference type="ChEBI" id="CHEBI:142554"/>
        <dbReference type="EC" id="2.4.2.31"/>
    </reaction>
</comment>
<keyword evidence="1" id="KW-0808">Transferase</keyword>
<evidence type="ECO:0000313" key="3">
    <source>
        <dbReference type="EMBL" id="QAU03873.1"/>
    </source>
</evidence>
<feature type="domain" description="ADP ribosyltransferase" evidence="2">
    <location>
        <begin position="416"/>
        <end position="605"/>
    </location>
</feature>
<comment type="function">
    <text evidence="1">ADP-ribosyltransferase that efficiently ADP-ribosylates one of the two alpha subunits of host RNA polymerase RPOA on an arginine located in the C-terminal region. ADP-ribosylation of RPOA alpha subunit enhances the transcription of viral early genes. Also ribosylates RPOA subunits beta, beta' and sigma 70 and performs an autoribosylation reaction.</text>
</comment>
<keyword evidence="1" id="KW-0548">Nucleotidyltransferase</keyword>
<proteinExistence type="inferred from homology"/>
<dbReference type="Gene3D" id="3.90.176.10">
    <property type="entry name" value="Toxin ADP-ribosyltransferase, Chain A, domain 1"/>
    <property type="match status" value="1"/>
</dbReference>
<evidence type="ECO:0000259" key="2">
    <source>
        <dbReference type="Pfam" id="PF03496"/>
    </source>
</evidence>